<feature type="signal peptide" evidence="2">
    <location>
        <begin position="1"/>
        <end position="22"/>
    </location>
</feature>
<evidence type="ECO:0000256" key="1">
    <source>
        <dbReference type="SAM" id="MobiDB-lite"/>
    </source>
</evidence>
<accession>A0A1G8E466</accession>
<keyword evidence="4" id="KW-1185">Reference proteome</keyword>
<feature type="region of interest" description="Disordered" evidence="1">
    <location>
        <begin position="25"/>
        <end position="52"/>
    </location>
</feature>
<keyword evidence="2" id="KW-0732">Signal</keyword>
<dbReference type="RefSeq" id="WP_176955559.1">
    <property type="nucleotide sequence ID" value="NZ_FNCN01000019.1"/>
</dbReference>
<name>A0A1G8E466_9ACTN</name>
<evidence type="ECO:0000256" key="2">
    <source>
        <dbReference type="SAM" id="SignalP"/>
    </source>
</evidence>
<evidence type="ECO:0000313" key="4">
    <source>
        <dbReference type="Proteomes" id="UP000198923"/>
    </source>
</evidence>
<gene>
    <name evidence="3" type="ORF">SAMN05421505_119104</name>
</gene>
<reference evidence="3 4" key="1">
    <citation type="submission" date="2016-10" db="EMBL/GenBank/DDBJ databases">
        <authorList>
            <person name="de Groot N.N."/>
        </authorList>
    </citation>
    <scope>NUCLEOTIDE SEQUENCE [LARGE SCALE GENOMIC DNA]</scope>
    <source>
        <strain evidence="3 4">CPCC 201354</strain>
    </source>
</reference>
<sequence>MRVRRSLTGVAASAPATTGALAATAGTAHAVPSDRAPVRAYGPIPHHHVQKR</sequence>
<dbReference type="Proteomes" id="UP000198923">
    <property type="component" value="Unassembled WGS sequence"/>
</dbReference>
<dbReference type="EMBL" id="FNCN01000019">
    <property type="protein sequence ID" value="SDH64723.1"/>
    <property type="molecule type" value="Genomic_DNA"/>
</dbReference>
<proteinExistence type="predicted"/>
<dbReference type="AlphaFoldDB" id="A0A1G8E466"/>
<feature type="chain" id="PRO_5011655291" evidence="2">
    <location>
        <begin position="23"/>
        <end position="52"/>
    </location>
</feature>
<organism evidence="3 4">
    <name type="scientific">Sinosporangium album</name>
    <dbReference type="NCBI Taxonomy" id="504805"/>
    <lineage>
        <taxon>Bacteria</taxon>
        <taxon>Bacillati</taxon>
        <taxon>Actinomycetota</taxon>
        <taxon>Actinomycetes</taxon>
        <taxon>Streptosporangiales</taxon>
        <taxon>Streptosporangiaceae</taxon>
        <taxon>Sinosporangium</taxon>
    </lineage>
</organism>
<evidence type="ECO:0000313" key="3">
    <source>
        <dbReference type="EMBL" id="SDH64723.1"/>
    </source>
</evidence>
<protein>
    <submittedName>
        <fullName evidence="3">Uncharacterized protein</fullName>
    </submittedName>
</protein>